<dbReference type="PROSITE" id="PS50157">
    <property type="entry name" value="ZINC_FINGER_C2H2_2"/>
    <property type="match status" value="4"/>
</dbReference>
<gene>
    <name evidence="8" type="ORF">PVAND_008846</name>
</gene>
<evidence type="ECO:0000256" key="6">
    <source>
        <dbReference type="SAM" id="MobiDB-lite"/>
    </source>
</evidence>
<keyword evidence="1" id="KW-0479">Metal-binding</keyword>
<dbReference type="GO" id="GO:0008270">
    <property type="term" value="F:zinc ion binding"/>
    <property type="evidence" value="ECO:0007669"/>
    <property type="project" value="UniProtKB-KW"/>
</dbReference>
<dbReference type="GO" id="GO:0000977">
    <property type="term" value="F:RNA polymerase II transcription regulatory region sequence-specific DNA binding"/>
    <property type="evidence" value="ECO:0007669"/>
    <property type="project" value="TreeGrafter"/>
</dbReference>
<dbReference type="InterPro" id="IPR036236">
    <property type="entry name" value="Znf_C2H2_sf"/>
</dbReference>
<organism evidence="8 9">
    <name type="scientific">Polypedilum vanderplanki</name>
    <name type="common">Sleeping chironomid midge</name>
    <dbReference type="NCBI Taxonomy" id="319348"/>
    <lineage>
        <taxon>Eukaryota</taxon>
        <taxon>Metazoa</taxon>
        <taxon>Ecdysozoa</taxon>
        <taxon>Arthropoda</taxon>
        <taxon>Hexapoda</taxon>
        <taxon>Insecta</taxon>
        <taxon>Pterygota</taxon>
        <taxon>Neoptera</taxon>
        <taxon>Endopterygota</taxon>
        <taxon>Diptera</taxon>
        <taxon>Nematocera</taxon>
        <taxon>Chironomoidea</taxon>
        <taxon>Chironomidae</taxon>
        <taxon>Chironominae</taxon>
        <taxon>Polypedilum</taxon>
        <taxon>Polypedilum</taxon>
    </lineage>
</organism>
<dbReference type="SUPFAM" id="SSF57667">
    <property type="entry name" value="beta-beta-alpha zinc fingers"/>
    <property type="match status" value="4"/>
</dbReference>
<accession>A0A9J6CB29</accession>
<dbReference type="GO" id="GO:0000981">
    <property type="term" value="F:DNA-binding transcription factor activity, RNA polymerase II-specific"/>
    <property type="evidence" value="ECO:0007669"/>
    <property type="project" value="TreeGrafter"/>
</dbReference>
<feature type="domain" description="C2H2-type" evidence="7">
    <location>
        <begin position="378"/>
        <end position="406"/>
    </location>
</feature>
<feature type="domain" description="C2H2-type" evidence="7">
    <location>
        <begin position="406"/>
        <end position="434"/>
    </location>
</feature>
<dbReference type="OrthoDB" id="7731523at2759"/>
<dbReference type="Proteomes" id="UP001107558">
    <property type="component" value="Chromosome 2"/>
</dbReference>
<evidence type="ECO:0000256" key="1">
    <source>
        <dbReference type="ARBA" id="ARBA00022723"/>
    </source>
</evidence>
<feature type="region of interest" description="Disordered" evidence="6">
    <location>
        <begin position="106"/>
        <end position="132"/>
    </location>
</feature>
<keyword evidence="2" id="KW-0677">Repeat</keyword>
<proteinExistence type="predicted"/>
<feature type="domain" description="C2H2-type" evidence="7">
    <location>
        <begin position="435"/>
        <end position="462"/>
    </location>
</feature>
<keyword evidence="4" id="KW-0862">Zinc</keyword>
<dbReference type="GO" id="GO:0005634">
    <property type="term" value="C:nucleus"/>
    <property type="evidence" value="ECO:0007669"/>
    <property type="project" value="TreeGrafter"/>
</dbReference>
<keyword evidence="3 5" id="KW-0863">Zinc-finger</keyword>
<dbReference type="Gene3D" id="3.30.160.60">
    <property type="entry name" value="Classic Zinc Finger"/>
    <property type="match status" value="4"/>
</dbReference>
<dbReference type="Pfam" id="PF00096">
    <property type="entry name" value="zf-C2H2"/>
    <property type="match status" value="2"/>
</dbReference>
<evidence type="ECO:0000256" key="4">
    <source>
        <dbReference type="ARBA" id="ARBA00022833"/>
    </source>
</evidence>
<evidence type="ECO:0000313" key="9">
    <source>
        <dbReference type="Proteomes" id="UP001107558"/>
    </source>
</evidence>
<evidence type="ECO:0000313" key="8">
    <source>
        <dbReference type="EMBL" id="KAG5679266.1"/>
    </source>
</evidence>
<dbReference type="PANTHER" id="PTHR24409:SF295">
    <property type="entry name" value="AZ2-RELATED"/>
    <property type="match status" value="1"/>
</dbReference>
<dbReference type="SMART" id="SM00355">
    <property type="entry name" value="ZnF_C2H2"/>
    <property type="match status" value="9"/>
</dbReference>
<sequence>MDNKCLLCDKVKTTKKLKSIDDEELKICEKINEIFNIQLNECEVTLNLLICENCIGNLNISYDFCTNVKNAKERINNLKTTDVLIKVEVKQEETDQDDFFFSQFNYGNDDDDDSNSIKEENNTEETTVKKKRRKYKTKKIKEEKEKPVRKYRKLLPEERKINRGIRRAKECIKINTLDLYKNELNDIYTDQPEFLQILTEDRLPDGKVSDRITRLFEPTTWHNYSWPCEHCSDSTSFTDIMQLNEHLHKIHKIKYKRRCHECQKTTHHFAACINHIIENHSTHNKFCCILCPQAQIRWNLKDLYLHYQSNHFEHKIFFCIYCGLHFIGGAKLKEHLINKHKRSTEEDGKFECDICGWFTDLRHKIKQHMVKHISQTTYMCDQCTVTFATSSYLSTHIKQVHSRIEIKCTKCDKLFKSERRLRVHDKAVHQGNKQFLCHICHKAFYAQHRLNSHIKIHQDAAEEKFQCPYCERRFKYKPGMNYHIRAAHTGETPYFCPIEGCTERFYDYSNGRKHISGAHNSQLKPIKE</sequence>
<keyword evidence="9" id="KW-1185">Reference proteome</keyword>
<dbReference type="PANTHER" id="PTHR24409">
    <property type="entry name" value="ZINC FINGER PROTEIN 142"/>
    <property type="match status" value="1"/>
</dbReference>
<dbReference type="AlphaFoldDB" id="A0A9J6CB29"/>
<name>A0A9J6CB29_POLVA</name>
<comment type="caution">
    <text evidence="8">The sequence shown here is derived from an EMBL/GenBank/DDBJ whole genome shotgun (WGS) entry which is preliminary data.</text>
</comment>
<evidence type="ECO:0000259" key="7">
    <source>
        <dbReference type="PROSITE" id="PS50157"/>
    </source>
</evidence>
<feature type="domain" description="C2H2-type" evidence="7">
    <location>
        <begin position="465"/>
        <end position="493"/>
    </location>
</feature>
<protein>
    <recommendedName>
        <fullName evidence="7">C2H2-type domain-containing protein</fullName>
    </recommendedName>
</protein>
<evidence type="ECO:0000256" key="2">
    <source>
        <dbReference type="ARBA" id="ARBA00022737"/>
    </source>
</evidence>
<evidence type="ECO:0000256" key="3">
    <source>
        <dbReference type="ARBA" id="ARBA00022771"/>
    </source>
</evidence>
<dbReference type="PROSITE" id="PS00028">
    <property type="entry name" value="ZINC_FINGER_C2H2_1"/>
    <property type="match status" value="6"/>
</dbReference>
<evidence type="ECO:0000256" key="5">
    <source>
        <dbReference type="PROSITE-ProRule" id="PRU00042"/>
    </source>
</evidence>
<dbReference type="InterPro" id="IPR013087">
    <property type="entry name" value="Znf_C2H2_type"/>
</dbReference>
<dbReference type="EMBL" id="JADBJN010000002">
    <property type="protein sequence ID" value="KAG5679266.1"/>
    <property type="molecule type" value="Genomic_DNA"/>
</dbReference>
<reference evidence="8" key="1">
    <citation type="submission" date="2021-03" db="EMBL/GenBank/DDBJ databases">
        <title>Chromosome level genome of the anhydrobiotic midge Polypedilum vanderplanki.</title>
        <authorList>
            <person name="Yoshida Y."/>
            <person name="Kikawada T."/>
            <person name="Gusev O."/>
        </authorList>
    </citation>
    <scope>NUCLEOTIDE SEQUENCE</scope>
    <source>
        <strain evidence="8">NIAS01</strain>
        <tissue evidence="8">Whole body or cell culture</tissue>
    </source>
</reference>